<dbReference type="OrthoDB" id="10378138at2759"/>
<evidence type="ECO:0000256" key="1">
    <source>
        <dbReference type="SAM" id="MobiDB-lite"/>
    </source>
</evidence>
<feature type="compositionally biased region" description="Polar residues" evidence="1">
    <location>
        <begin position="14"/>
        <end position="38"/>
    </location>
</feature>
<organism evidence="2 3">
    <name type="scientific">Solanum commersonii</name>
    <name type="common">Commerson's wild potato</name>
    <name type="synonym">Commerson's nightshade</name>
    <dbReference type="NCBI Taxonomy" id="4109"/>
    <lineage>
        <taxon>Eukaryota</taxon>
        <taxon>Viridiplantae</taxon>
        <taxon>Streptophyta</taxon>
        <taxon>Embryophyta</taxon>
        <taxon>Tracheophyta</taxon>
        <taxon>Spermatophyta</taxon>
        <taxon>Magnoliopsida</taxon>
        <taxon>eudicotyledons</taxon>
        <taxon>Gunneridae</taxon>
        <taxon>Pentapetalae</taxon>
        <taxon>asterids</taxon>
        <taxon>lamiids</taxon>
        <taxon>Solanales</taxon>
        <taxon>Solanaceae</taxon>
        <taxon>Solanoideae</taxon>
        <taxon>Solaneae</taxon>
        <taxon>Solanum</taxon>
    </lineage>
</organism>
<comment type="caution">
    <text evidence="2">The sequence shown here is derived from an EMBL/GenBank/DDBJ whole genome shotgun (WGS) entry which is preliminary data.</text>
</comment>
<name>A0A9J5Z5S5_SOLCO</name>
<gene>
    <name evidence="2" type="ORF">H5410_019628</name>
</gene>
<accession>A0A9J5Z5S5</accession>
<protein>
    <submittedName>
        <fullName evidence="2">Uncharacterized protein</fullName>
    </submittedName>
</protein>
<dbReference type="AlphaFoldDB" id="A0A9J5Z5S5"/>
<dbReference type="Proteomes" id="UP000824120">
    <property type="component" value="Chromosome 4"/>
</dbReference>
<dbReference type="EMBL" id="JACXVP010000004">
    <property type="protein sequence ID" value="KAG5608347.1"/>
    <property type="molecule type" value="Genomic_DNA"/>
</dbReference>
<proteinExistence type="predicted"/>
<reference evidence="2 3" key="1">
    <citation type="submission" date="2020-09" db="EMBL/GenBank/DDBJ databases">
        <title>De no assembly of potato wild relative species, Solanum commersonii.</title>
        <authorList>
            <person name="Cho K."/>
        </authorList>
    </citation>
    <scope>NUCLEOTIDE SEQUENCE [LARGE SCALE GENOMIC DNA]</scope>
    <source>
        <strain evidence="2">LZ3.2</strain>
        <tissue evidence="2">Leaf</tissue>
    </source>
</reference>
<sequence>MLTDNQKHAVRTPGCSNSQTKEGTTQKAYTSHSQATSRAKNEQKLLGRLSWDTVKGRIEQENKGLLTPQKAPKIHQLSQIEIDKMLQEEEDDNMEEIIEDIRRKGGENAIEEEIEIKEFMLNGSWNETKLLTKLSQEMTGYIMESIKPPIIENRSDRPWWIGNTQATRLWRQFSSFARINITGMNLQQLIITWWKQDNSPKLKVIYQAMPTLIMWTFWKRRNNRKYGGNTTYNTMVEQVQDLVRKLVKIKYPWIKL</sequence>
<keyword evidence="3" id="KW-1185">Reference proteome</keyword>
<feature type="region of interest" description="Disordered" evidence="1">
    <location>
        <begin position="1"/>
        <end position="43"/>
    </location>
</feature>
<evidence type="ECO:0000313" key="3">
    <source>
        <dbReference type="Proteomes" id="UP000824120"/>
    </source>
</evidence>
<evidence type="ECO:0000313" key="2">
    <source>
        <dbReference type="EMBL" id="KAG5608347.1"/>
    </source>
</evidence>